<evidence type="ECO:0000313" key="2">
    <source>
        <dbReference type="Proteomes" id="UP000243739"/>
    </source>
</evidence>
<accession>A0A1D2YTI8</accession>
<dbReference type="EMBL" id="MIJF01000036">
    <property type="protein sequence ID" value="OEF99022.1"/>
    <property type="molecule type" value="Genomic_DNA"/>
</dbReference>
<evidence type="ECO:0008006" key="3">
    <source>
        <dbReference type="Google" id="ProtNLM"/>
    </source>
</evidence>
<name>A0A1D2YTI8_9BACI</name>
<organism evidence="1 2">
    <name type="scientific">Vulcanibacillus modesticaldus</name>
    <dbReference type="NCBI Taxonomy" id="337097"/>
    <lineage>
        <taxon>Bacteria</taxon>
        <taxon>Bacillati</taxon>
        <taxon>Bacillota</taxon>
        <taxon>Bacilli</taxon>
        <taxon>Bacillales</taxon>
        <taxon>Bacillaceae</taxon>
        <taxon>Vulcanibacillus</taxon>
    </lineage>
</organism>
<reference evidence="1 2" key="1">
    <citation type="submission" date="2016-09" db="EMBL/GenBank/DDBJ databases">
        <title>Draft genome sequence for the type strain of Vulcanibacillus modesticaldus BR, a strictly anaerobic, moderately thermophilic, and nitrate-reducing bacterium from deep sea-hydrothermal vents of the Mid-Atlantic Ridge.</title>
        <authorList>
            <person name="Abin C.A."/>
            <person name="Hollibaugh J.T."/>
        </authorList>
    </citation>
    <scope>NUCLEOTIDE SEQUENCE [LARGE SCALE GENOMIC DNA]</scope>
    <source>
        <strain evidence="1 2">BR</strain>
    </source>
</reference>
<dbReference type="OrthoDB" id="2369695at2"/>
<dbReference type="RefSeq" id="WP_069657105.1">
    <property type="nucleotide sequence ID" value="NZ_MIJF01000036.1"/>
</dbReference>
<protein>
    <recommendedName>
        <fullName evidence="3">Helicase XPB/Ssl2 N-terminal domain-containing protein</fullName>
    </recommendedName>
</protein>
<dbReference type="STRING" id="337097.BHF71_10200"/>
<evidence type="ECO:0000313" key="1">
    <source>
        <dbReference type="EMBL" id="OEF99022.1"/>
    </source>
</evidence>
<comment type="caution">
    <text evidence="1">The sequence shown here is derived from an EMBL/GenBank/DDBJ whole genome shotgun (WGS) entry which is preliminary data.</text>
</comment>
<proteinExistence type="predicted"/>
<gene>
    <name evidence="1" type="ORF">BHF71_10200</name>
</gene>
<sequence>MNLDEMLIYADIDQIHKIVDNYQCQCDRHSKTDMIQSIIYTILQKNKLENQISELNNTEYTFIQLLYLDSRNKYTIEDLLAKGKQAIGLTQSSIKARDLVLTALKNGWIFQGVGKKHLLVYLVPEDFKSKVIKIINNRLQERVIFSDEVNYYRDEKGLLISDIIKFLNFIEKEEVLLTGEGNIYKRQQRTLFKQLLVPEEPLKKMAWRFGYGRRYNEYPDRFSLIYDYTFYNKLIYEDEKGLLYLTSFGKKYINNYVLSKEEMAVYQFWIRLYKYSIPFLQLVVRLIDLVATSKWVELDSLEQVVNFWLNDRYYENKQQIFRERIIKMLLHLGVIKIGNQGNKIFIQVSEKGNKLINGFVSFDVKEIVLK</sequence>
<keyword evidence="2" id="KW-1185">Reference proteome</keyword>
<dbReference type="AlphaFoldDB" id="A0A1D2YTI8"/>
<dbReference type="Proteomes" id="UP000243739">
    <property type="component" value="Unassembled WGS sequence"/>
</dbReference>